<dbReference type="Proteomes" id="UP000053593">
    <property type="component" value="Unassembled WGS sequence"/>
</dbReference>
<evidence type="ECO:0000313" key="1">
    <source>
        <dbReference type="EMBL" id="KIK51426.1"/>
    </source>
</evidence>
<dbReference type="EMBL" id="KN834864">
    <property type="protein sequence ID" value="KIK51426.1"/>
    <property type="molecule type" value="Genomic_DNA"/>
</dbReference>
<reference evidence="1 2" key="1">
    <citation type="submission" date="2014-04" db="EMBL/GenBank/DDBJ databases">
        <title>Evolutionary Origins and Diversification of the Mycorrhizal Mutualists.</title>
        <authorList>
            <consortium name="DOE Joint Genome Institute"/>
            <consortium name="Mycorrhizal Genomics Consortium"/>
            <person name="Kohler A."/>
            <person name="Kuo A."/>
            <person name="Nagy L.G."/>
            <person name="Floudas D."/>
            <person name="Copeland A."/>
            <person name="Barry K.W."/>
            <person name="Cichocki N."/>
            <person name="Veneault-Fourrey C."/>
            <person name="LaButti K."/>
            <person name="Lindquist E.A."/>
            <person name="Lipzen A."/>
            <person name="Lundell T."/>
            <person name="Morin E."/>
            <person name="Murat C."/>
            <person name="Riley R."/>
            <person name="Ohm R."/>
            <person name="Sun H."/>
            <person name="Tunlid A."/>
            <person name="Henrissat B."/>
            <person name="Grigoriev I.V."/>
            <person name="Hibbett D.S."/>
            <person name="Martin F."/>
        </authorList>
    </citation>
    <scope>NUCLEOTIDE SEQUENCE [LARGE SCALE GENOMIC DNA]</scope>
    <source>
        <strain evidence="1 2">FD-317 M1</strain>
    </source>
</reference>
<name>A0A0D0BAU6_9AGAR</name>
<dbReference type="OrthoDB" id="9909019at2759"/>
<proteinExistence type="predicted"/>
<accession>A0A0D0BAU6</accession>
<keyword evidence="2" id="KW-1185">Reference proteome</keyword>
<protein>
    <submittedName>
        <fullName evidence="1">Uncharacterized protein</fullName>
    </submittedName>
</protein>
<dbReference type="AlphaFoldDB" id="A0A0D0BAU6"/>
<dbReference type="HOGENOM" id="CLU_2483582_0_0_1"/>
<organism evidence="1 2">
    <name type="scientific">Collybiopsis luxurians FD-317 M1</name>
    <dbReference type="NCBI Taxonomy" id="944289"/>
    <lineage>
        <taxon>Eukaryota</taxon>
        <taxon>Fungi</taxon>
        <taxon>Dikarya</taxon>
        <taxon>Basidiomycota</taxon>
        <taxon>Agaricomycotina</taxon>
        <taxon>Agaricomycetes</taxon>
        <taxon>Agaricomycetidae</taxon>
        <taxon>Agaricales</taxon>
        <taxon>Marasmiineae</taxon>
        <taxon>Omphalotaceae</taxon>
        <taxon>Collybiopsis</taxon>
        <taxon>Collybiopsis luxurians</taxon>
    </lineage>
</organism>
<sequence length="87" mass="10214">MISGTQLSQLRYGSIEFMQLSFRVCKRLKNLQLFFNIGPGGYPLYTLLFPFRVLPYTDGRSWARREGLLRHRGIRMGEELTDEEDEP</sequence>
<gene>
    <name evidence="1" type="ORF">GYMLUDRAFT_395552</name>
</gene>
<evidence type="ECO:0000313" key="2">
    <source>
        <dbReference type="Proteomes" id="UP000053593"/>
    </source>
</evidence>